<keyword evidence="5" id="KW-0378">Hydrolase</keyword>
<evidence type="ECO:0000313" key="11">
    <source>
        <dbReference type="Proteomes" id="UP000214365"/>
    </source>
</evidence>
<dbReference type="GO" id="GO:0005737">
    <property type="term" value="C:cytoplasm"/>
    <property type="evidence" value="ECO:0007669"/>
    <property type="project" value="InterPro"/>
</dbReference>
<dbReference type="CDD" id="cd01314">
    <property type="entry name" value="D-HYD"/>
    <property type="match status" value="1"/>
</dbReference>
<dbReference type="EMBL" id="LFMY01000008">
    <property type="protein sequence ID" value="OKL59017.1"/>
    <property type="molecule type" value="Genomic_DNA"/>
</dbReference>
<dbReference type="Gene3D" id="3.20.20.140">
    <property type="entry name" value="Metal-dependent hydrolases"/>
    <property type="match status" value="1"/>
</dbReference>
<evidence type="ECO:0000256" key="4">
    <source>
        <dbReference type="ARBA" id="ARBA00022723"/>
    </source>
</evidence>
<evidence type="ECO:0000256" key="1">
    <source>
        <dbReference type="ARBA" id="ARBA00001947"/>
    </source>
</evidence>
<comment type="similarity">
    <text evidence="2">Belongs to the metallo-dependent hydrolases superfamily. Hydantoinase/dihydropyrimidinase family.</text>
</comment>
<comment type="caution">
    <text evidence="10">The sequence shown here is derived from an EMBL/GenBank/DDBJ whole genome shotgun (WGS) entry which is preliminary data.</text>
</comment>
<sequence>MQLDTIVRNGLIATESGVLPAGQEIGISNGKISLIGYELPEGPETKIIDAQGAYITPGGVDSHVHLAQRNAPTGDTWETGTRSAVAGGTTTVLAFASQTKEMTSLFPVLEEYHGKARGQSYCDYGFHFILTNPNATILEQELPRIAKEEGITSIKLYMTYELYKLSDHQLLDTMLACRLLGLTTMIHAENSDMINFLIQGLERNKNTAPFFHAISAPKIAEDEASYRAIRLAELVDAPVLLVHVSSDGAMKHIREAQTRLLPIHAETCPHYLFLLSDKLANHEHDAFHGAKGVCSPPLRHNLDDLEALWRGISNDTFTVFSSDHASTKYDHPQGKKAGMIDGIPRFSKIPKGIPGIETRLSLLFSESEACLPTERARLSVARFVQLTSSNPARLYGLTQKGSIMPGFDADLVIWHPHSQGETTIAQEKLHHGVDYTPFEGMRVRNWPRFTMLRGEIVWDADKDSVTGGKGFGKFLKRENGRLLVGKLGQLPSGMIEGEREYWLPKSGMKA</sequence>
<dbReference type="GO" id="GO:0004157">
    <property type="term" value="F:dihydropyrimidinase activity"/>
    <property type="evidence" value="ECO:0007669"/>
    <property type="project" value="UniProtKB-EC"/>
</dbReference>
<evidence type="ECO:0000256" key="3">
    <source>
        <dbReference type="ARBA" id="ARBA00022553"/>
    </source>
</evidence>
<evidence type="ECO:0000256" key="6">
    <source>
        <dbReference type="ARBA" id="ARBA00036696"/>
    </source>
</evidence>
<dbReference type="InterPro" id="IPR011778">
    <property type="entry name" value="Hydantoinase/dihydroPyrase"/>
</dbReference>
<feature type="modified residue" description="N6-carboxylysine" evidence="8">
    <location>
        <position position="155"/>
    </location>
</feature>
<evidence type="ECO:0000256" key="2">
    <source>
        <dbReference type="ARBA" id="ARBA00008829"/>
    </source>
</evidence>
<name>A0A225AZR6_TALAT</name>
<keyword evidence="4" id="KW-0479">Metal-binding</keyword>
<organism evidence="10 11">
    <name type="scientific">Talaromyces atroroseus</name>
    <dbReference type="NCBI Taxonomy" id="1441469"/>
    <lineage>
        <taxon>Eukaryota</taxon>
        <taxon>Fungi</taxon>
        <taxon>Dikarya</taxon>
        <taxon>Ascomycota</taxon>
        <taxon>Pezizomycotina</taxon>
        <taxon>Eurotiomycetes</taxon>
        <taxon>Eurotiomycetidae</taxon>
        <taxon>Eurotiales</taxon>
        <taxon>Trichocomaceae</taxon>
        <taxon>Talaromyces</taxon>
        <taxon>Talaromyces sect. Trachyspermi</taxon>
    </lineage>
</organism>
<dbReference type="InterPro" id="IPR011059">
    <property type="entry name" value="Metal-dep_hydrolase_composite"/>
</dbReference>
<dbReference type="STRING" id="1441469.A0A225AZR6"/>
<evidence type="ECO:0000256" key="5">
    <source>
        <dbReference type="ARBA" id="ARBA00022801"/>
    </source>
</evidence>
<comment type="catalytic activity">
    <reaction evidence="6">
        <text>5,6-dihydrouracil + H2O = 3-(carbamoylamino)propanoate + H(+)</text>
        <dbReference type="Rhea" id="RHEA:16121"/>
        <dbReference type="ChEBI" id="CHEBI:11892"/>
        <dbReference type="ChEBI" id="CHEBI:15377"/>
        <dbReference type="ChEBI" id="CHEBI:15378"/>
        <dbReference type="ChEBI" id="CHEBI:15901"/>
        <dbReference type="EC" id="3.5.2.2"/>
    </reaction>
</comment>
<feature type="domain" description="Amidohydrolase-related" evidence="9">
    <location>
        <begin position="54"/>
        <end position="457"/>
    </location>
</feature>
<dbReference type="InterPro" id="IPR032466">
    <property type="entry name" value="Metal_Hydrolase"/>
</dbReference>
<dbReference type="PANTHER" id="PTHR11647:SF1">
    <property type="entry name" value="COLLAPSIN RESPONSE MEDIATOR PROTEIN"/>
    <property type="match status" value="1"/>
</dbReference>
<dbReference type="PANTHER" id="PTHR11647">
    <property type="entry name" value="HYDRANTOINASE/DIHYDROPYRIMIDINASE FAMILY MEMBER"/>
    <property type="match status" value="1"/>
</dbReference>
<dbReference type="SUPFAM" id="SSF51338">
    <property type="entry name" value="Composite domain of metallo-dependent hydrolases"/>
    <property type="match status" value="2"/>
</dbReference>
<comment type="cofactor">
    <cofactor evidence="1">
        <name>Zn(2+)</name>
        <dbReference type="ChEBI" id="CHEBI:29105"/>
    </cofactor>
</comment>
<dbReference type="Pfam" id="PF01979">
    <property type="entry name" value="Amidohydro_1"/>
    <property type="match status" value="1"/>
</dbReference>
<proteinExistence type="inferred from homology"/>
<dbReference type="InterPro" id="IPR006680">
    <property type="entry name" value="Amidohydro-rel"/>
</dbReference>
<gene>
    <name evidence="10" type="ORF">UA08_05543</name>
</gene>
<evidence type="ECO:0000256" key="7">
    <source>
        <dbReference type="ARBA" id="ARBA00039113"/>
    </source>
</evidence>
<dbReference type="OrthoDB" id="1924787at2759"/>
<keyword evidence="3" id="KW-0597">Phosphoprotein</keyword>
<dbReference type="InterPro" id="IPR050378">
    <property type="entry name" value="Metallo-dep_Hydrolases_sf"/>
</dbReference>
<dbReference type="GO" id="GO:0046872">
    <property type="term" value="F:metal ion binding"/>
    <property type="evidence" value="ECO:0007669"/>
    <property type="project" value="UniProtKB-KW"/>
</dbReference>
<dbReference type="SUPFAM" id="SSF51556">
    <property type="entry name" value="Metallo-dependent hydrolases"/>
    <property type="match status" value="1"/>
</dbReference>
<keyword evidence="11" id="KW-1185">Reference proteome</keyword>
<reference evidence="10 11" key="1">
    <citation type="submission" date="2015-06" db="EMBL/GenBank/DDBJ databases">
        <title>Talaromyces atroroseus IBT 11181 draft genome.</title>
        <authorList>
            <person name="Rasmussen K.B."/>
            <person name="Rasmussen S."/>
            <person name="Petersen B."/>
            <person name="Sicheritz-Ponten T."/>
            <person name="Mortensen U.H."/>
            <person name="Thrane U."/>
        </authorList>
    </citation>
    <scope>NUCLEOTIDE SEQUENCE [LARGE SCALE GENOMIC DNA]</scope>
    <source>
        <strain evidence="10 11">IBT 11181</strain>
    </source>
</reference>
<dbReference type="RefSeq" id="XP_020119138.1">
    <property type="nucleotide sequence ID" value="XM_020268341.1"/>
</dbReference>
<comment type="PTM">
    <text evidence="8">Carbamylation allows a single lysine to coordinate two divalent metal cations.</text>
</comment>
<evidence type="ECO:0000313" key="10">
    <source>
        <dbReference type="EMBL" id="OKL59017.1"/>
    </source>
</evidence>
<dbReference type="EC" id="3.5.2.2" evidence="7"/>
<evidence type="ECO:0000256" key="8">
    <source>
        <dbReference type="PIRSR" id="PIRSR611778-50"/>
    </source>
</evidence>
<evidence type="ECO:0000259" key="9">
    <source>
        <dbReference type="Pfam" id="PF01979"/>
    </source>
</evidence>
<dbReference type="AlphaFoldDB" id="A0A225AZR6"/>
<dbReference type="NCBIfam" id="TIGR02033">
    <property type="entry name" value="D-hydantoinase"/>
    <property type="match status" value="1"/>
</dbReference>
<accession>A0A225AZR6</accession>
<dbReference type="FunFam" id="3.20.20.140:FF:000217">
    <property type="entry name" value="Dihydropyrimidinase-related protein 1"/>
    <property type="match status" value="1"/>
</dbReference>
<protein>
    <recommendedName>
        <fullName evidence="7">dihydropyrimidinase</fullName>
        <ecNumber evidence="7">3.5.2.2</ecNumber>
    </recommendedName>
</protein>
<dbReference type="GeneID" id="31005299"/>
<dbReference type="Proteomes" id="UP000214365">
    <property type="component" value="Unassembled WGS sequence"/>
</dbReference>